<dbReference type="InterPro" id="IPR050966">
    <property type="entry name" value="Glutamyl_endopeptidase"/>
</dbReference>
<evidence type="ECO:0000256" key="3">
    <source>
        <dbReference type="ARBA" id="ARBA00022729"/>
    </source>
</evidence>
<feature type="domain" description="BIG2" evidence="9">
    <location>
        <begin position="254"/>
        <end position="331"/>
    </location>
</feature>
<feature type="domain" description="Peptidase S1" evidence="8">
    <location>
        <begin position="34"/>
        <end position="241"/>
    </location>
</feature>
<name>A0A1E5GS41_9ENTE</name>
<gene>
    <name evidence="10" type="ORF">BCR23_08695</name>
</gene>
<dbReference type="SMART" id="SM00020">
    <property type="entry name" value="Tryp_SPc"/>
    <property type="match status" value="1"/>
</dbReference>
<evidence type="ECO:0000259" key="8">
    <source>
        <dbReference type="SMART" id="SM00020"/>
    </source>
</evidence>
<dbReference type="InterPro" id="IPR001254">
    <property type="entry name" value="Trypsin_dom"/>
</dbReference>
<dbReference type="SUPFAM" id="SSF50494">
    <property type="entry name" value="Trypsin-like serine proteases"/>
    <property type="match status" value="1"/>
</dbReference>
<dbReference type="PANTHER" id="PTHR15462">
    <property type="entry name" value="SERINE PROTEASE"/>
    <property type="match status" value="1"/>
</dbReference>
<evidence type="ECO:0000256" key="7">
    <source>
        <dbReference type="RuleBase" id="RU004296"/>
    </source>
</evidence>
<dbReference type="InterPro" id="IPR043504">
    <property type="entry name" value="Peptidase_S1_PA_chymotrypsin"/>
</dbReference>
<reference evidence="11" key="1">
    <citation type="submission" date="2016-09" db="EMBL/GenBank/DDBJ databases">
        <authorList>
            <person name="Gulvik C.A."/>
        </authorList>
    </citation>
    <scope>NUCLEOTIDE SEQUENCE [LARGE SCALE GENOMIC DNA]</scope>
    <source>
        <strain evidence="11">LMG 26306</strain>
    </source>
</reference>
<dbReference type="STRING" id="903983.BCR23_08695"/>
<dbReference type="SMART" id="SM00635">
    <property type="entry name" value="BID_2"/>
    <property type="match status" value="1"/>
</dbReference>
<organism evidence="10 11">
    <name type="scientific">Enterococcus quebecensis</name>
    <dbReference type="NCBI Taxonomy" id="903983"/>
    <lineage>
        <taxon>Bacteria</taxon>
        <taxon>Bacillati</taxon>
        <taxon>Bacillota</taxon>
        <taxon>Bacilli</taxon>
        <taxon>Lactobacillales</taxon>
        <taxon>Enterococcaceae</taxon>
        <taxon>Enterococcus</taxon>
    </lineage>
</organism>
<dbReference type="OrthoDB" id="191045at2"/>
<dbReference type="EC" id="3.4.21.-" evidence="7"/>
<dbReference type="Gene3D" id="2.40.10.10">
    <property type="entry name" value="Trypsin-like serine proteases"/>
    <property type="match status" value="2"/>
</dbReference>
<dbReference type="InterPro" id="IPR003343">
    <property type="entry name" value="Big_2"/>
</dbReference>
<dbReference type="AlphaFoldDB" id="A0A1E5GS41"/>
<accession>A0A1E5GS41</accession>
<proteinExistence type="inferred from homology"/>
<dbReference type="InterPro" id="IPR008964">
    <property type="entry name" value="Invasin/intimin_cell_adhesion"/>
</dbReference>
<keyword evidence="2 7" id="KW-0645">Protease</keyword>
<keyword evidence="11" id="KW-1185">Reference proteome</keyword>
<dbReference type="Gene3D" id="2.60.40.1080">
    <property type="match status" value="1"/>
</dbReference>
<feature type="active site" description="Charge relay system" evidence="6">
    <location>
        <position position="80"/>
    </location>
</feature>
<comment type="caution">
    <text evidence="10">The sequence shown here is derived from an EMBL/GenBank/DDBJ whole genome shotgun (WGS) entry which is preliminary data.</text>
</comment>
<keyword evidence="3" id="KW-0732">Signal</keyword>
<evidence type="ECO:0000259" key="9">
    <source>
        <dbReference type="SMART" id="SM00635"/>
    </source>
</evidence>
<dbReference type="Pfam" id="PF13365">
    <property type="entry name" value="Trypsin_2"/>
    <property type="match status" value="1"/>
</dbReference>
<sequence>MKKFNLGLIGIFLLGVSLVGLSPKTHARAIENRSIIGIDERIQVTDTTLSPYQSTVFISANGGMGSGSVIGKDTILTAAHVVSRIKDNPSSNSNYVIPGRNGATLPFGKFKIKEINIHPQYLINSDPNHDIAVVTLEQNNGKSIGEVVEQKNLALTNEVTVGNPVSSMGYPGDKTWATMWKTQGKITGQSAHRINYDLDTKGGQSGSPVLNEQQEIIAVHAHGATTYNDGIKLNAGHLEFISKHIGETTSTFNKVTDIQVDKETLTLKVGESIKVNATVLPEYATSKQLHWDTTAEPIAVVDQNGIITGTGSGVTVIDVVSESENITKYIIVSVTDE</sequence>
<dbReference type="InterPro" id="IPR008256">
    <property type="entry name" value="Peptidase_S1B"/>
</dbReference>
<feature type="active site" description="Charge relay system" evidence="6">
    <location>
        <position position="205"/>
    </location>
</feature>
<dbReference type="PANTHER" id="PTHR15462:SF8">
    <property type="entry name" value="SERINE PROTEASE"/>
    <property type="match status" value="1"/>
</dbReference>
<dbReference type="RefSeq" id="WP_069635418.1">
    <property type="nucleotide sequence ID" value="NZ_JXKZ01000006.1"/>
</dbReference>
<dbReference type="EMBL" id="MIKB01000015">
    <property type="protein sequence ID" value="OEG15534.1"/>
    <property type="molecule type" value="Genomic_DNA"/>
</dbReference>
<dbReference type="Pfam" id="PF02368">
    <property type="entry name" value="Big_2"/>
    <property type="match status" value="1"/>
</dbReference>
<evidence type="ECO:0000313" key="11">
    <source>
        <dbReference type="Proteomes" id="UP000094764"/>
    </source>
</evidence>
<evidence type="ECO:0000256" key="1">
    <source>
        <dbReference type="ARBA" id="ARBA00008764"/>
    </source>
</evidence>
<comment type="similarity">
    <text evidence="1 7">Belongs to the peptidase S1B family.</text>
</comment>
<dbReference type="SUPFAM" id="SSF49373">
    <property type="entry name" value="Invasin/intimin cell-adhesion fragments"/>
    <property type="match status" value="1"/>
</dbReference>
<evidence type="ECO:0000256" key="5">
    <source>
        <dbReference type="ARBA" id="ARBA00022825"/>
    </source>
</evidence>
<dbReference type="GO" id="GO:0006508">
    <property type="term" value="P:proteolysis"/>
    <property type="evidence" value="ECO:0007669"/>
    <property type="project" value="UniProtKB-KW"/>
</dbReference>
<dbReference type="InterPro" id="IPR009003">
    <property type="entry name" value="Peptidase_S1_PA"/>
</dbReference>
<dbReference type="InterPro" id="IPR008353">
    <property type="entry name" value="Peptidase_S1B_tx"/>
</dbReference>
<dbReference type="Proteomes" id="UP000094764">
    <property type="component" value="Unassembled WGS sequence"/>
</dbReference>
<keyword evidence="5 7" id="KW-0720">Serine protease</keyword>
<dbReference type="GO" id="GO:0004252">
    <property type="term" value="F:serine-type endopeptidase activity"/>
    <property type="evidence" value="ECO:0007669"/>
    <property type="project" value="InterPro"/>
</dbReference>
<evidence type="ECO:0000256" key="2">
    <source>
        <dbReference type="ARBA" id="ARBA00022670"/>
    </source>
</evidence>
<evidence type="ECO:0000256" key="4">
    <source>
        <dbReference type="ARBA" id="ARBA00022801"/>
    </source>
</evidence>
<feature type="active site" description="Charge relay system" evidence="6">
    <location>
        <position position="130"/>
    </location>
</feature>
<dbReference type="PRINTS" id="PR01774">
    <property type="entry name" value="EXFOLTOXIN"/>
</dbReference>
<keyword evidence="4 7" id="KW-0378">Hydrolase</keyword>
<protein>
    <recommendedName>
        <fullName evidence="7">Serine protease</fullName>
        <ecNumber evidence="7">3.4.21.-</ecNumber>
    </recommendedName>
</protein>
<evidence type="ECO:0000313" key="10">
    <source>
        <dbReference type="EMBL" id="OEG15534.1"/>
    </source>
</evidence>
<evidence type="ECO:0000256" key="6">
    <source>
        <dbReference type="PIRSR" id="PIRSR608256-1"/>
    </source>
</evidence>
<dbReference type="PRINTS" id="PR00839">
    <property type="entry name" value="V8PROTEASE"/>
</dbReference>